<keyword evidence="3" id="KW-1185">Reference proteome</keyword>
<evidence type="ECO:0000313" key="2">
    <source>
        <dbReference type="EMBL" id="MDX3025633.1"/>
    </source>
</evidence>
<proteinExistence type="predicted"/>
<protein>
    <submittedName>
        <fullName evidence="2">Uncharacterized protein</fullName>
    </submittedName>
</protein>
<dbReference type="Proteomes" id="UP001272987">
    <property type="component" value="Unassembled WGS sequence"/>
</dbReference>
<evidence type="ECO:0000256" key="1">
    <source>
        <dbReference type="SAM" id="MobiDB-lite"/>
    </source>
</evidence>
<evidence type="ECO:0000313" key="3">
    <source>
        <dbReference type="Proteomes" id="UP001272987"/>
    </source>
</evidence>
<sequence>MVGRRETSLALQPVHQPPLWAAACAGQQRLEFEFVRGIAEVFPDPETDPAQFLEITHALAGPACLHLTIQPWSFPHLARRLLPTLRDNGTLHGTPGLRHIPGSDPLRYELGALDGHGRLVFHLDADALDAWHEFQGENDIYWIDCTAACPPEPCPRQHLTAADRPMEHLLHQHPSLHPAEARRLRAGEDPALRSAVSRRLRAGLTILPPPAQAENEHYTTRTPLTAPPAPLRGRPPRTSPPNTEPTVTFPALREPAEIPVALLSQDSTARTVDQLALALARQLLDLLADSVIAPGDVLYDLRGLARALGGPRSTTDGTLVLRRTAARYGLVRNRPRRSEDPPAQLLTDHTMTWEISPAAPLLAPMITQELAHQT</sequence>
<reference evidence="2 3" key="1">
    <citation type="journal article" date="2023" name="Microb. Genom.">
        <title>Mesoterricola silvestris gen. nov., sp. nov., Mesoterricola sediminis sp. nov., Geothrix oryzae sp. nov., Geothrix edaphica sp. nov., Geothrix rubra sp. nov., and Geothrix limicola sp. nov., six novel members of Acidobacteriota isolated from soils.</title>
        <authorList>
            <person name="Weisberg A.J."/>
            <person name="Pearce E."/>
            <person name="Kramer C.G."/>
            <person name="Chang J.H."/>
            <person name="Clarke C.R."/>
        </authorList>
    </citation>
    <scope>NUCLEOTIDE SEQUENCE [LARGE SCALE GENOMIC DNA]</scope>
    <source>
        <strain evidence="2 3">NB05-1H</strain>
    </source>
</reference>
<gene>
    <name evidence="2" type="ORF">PV666_48400</name>
</gene>
<name>A0ABU4MBY8_9ACTN</name>
<feature type="region of interest" description="Disordered" evidence="1">
    <location>
        <begin position="208"/>
        <end position="248"/>
    </location>
</feature>
<accession>A0ABU4MBY8</accession>
<organism evidence="2 3">
    <name type="scientific">Streptomyces acidiscabies</name>
    <dbReference type="NCBI Taxonomy" id="42234"/>
    <lineage>
        <taxon>Bacteria</taxon>
        <taxon>Bacillati</taxon>
        <taxon>Actinomycetota</taxon>
        <taxon>Actinomycetes</taxon>
        <taxon>Kitasatosporales</taxon>
        <taxon>Streptomycetaceae</taxon>
        <taxon>Streptomyces</taxon>
    </lineage>
</organism>
<dbReference type="EMBL" id="JARAWP010000051">
    <property type="protein sequence ID" value="MDX3025633.1"/>
    <property type="molecule type" value="Genomic_DNA"/>
</dbReference>
<dbReference type="PROSITE" id="PS51257">
    <property type="entry name" value="PROKAR_LIPOPROTEIN"/>
    <property type="match status" value="1"/>
</dbReference>
<comment type="caution">
    <text evidence="2">The sequence shown here is derived from an EMBL/GenBank/DDBJ whole genome shotgun (WGS) entry which is preliminary data.</text>
</comment>
<dbReference type="RefSeq" id="WP_319167627.1">
    <property type="nucleotide sequence ID" value="NZ_JARAWP010000051.1"/>
</dbReference>